<proteinExistence type="predicted"/>
<sequence length="448" mass="49455">MFSRRRKYRPPPPGWTVRGLSYWDCDNLNCDDTFVVGWVLADDGNEGVDTDVIAAGLRRAIRRRAPWVFEWTCCMDKVRLNSDEVPAFSTSADEISGPLKSVISYVENGLPEPVVQVDSNFDPKVLNPRSSASGVKEYIYKNLPLLNLHFIRATDATLVSLSCIHVIMDGVALGRLVTAWQEEMHGINQGSPTTYDHPDPTTLFDFAEEVPVDIKWERPGWIRPSWWEFAKVAAGYYYEAYMYPYTPGTVFLPKELVVWIESVSRRRPKRTIQHHLLPRPPPLSLPLTLLTNTASTYVASPLTTRALRTMTLAEVALYLRASVDPYTSCNSTFITQTIAHQHKWLRSSNSHTSSYPLGALTAQHFGSASLAKTGLGNLEVMTPRGGGRIVESGIGGGTVGPDGESVFVSKSFDSAVTAAVWTSAGTVVFSALANTLSRGLWNGGRIVV</sequence>
<evidence type="ECO:0000313" key="1">
    <source>
        <dbReference type="EMBL" id="PGH08740.1"/>
    </source>
</evidence>
<reference evidence="1 2" key="1">
    <citation type="submission" date="2017-10" db="EMBL/GenBank/DDBJ databases">
        <title>Comparative genomics in systemic dimorphic fungi from Ajellomycetaceae.</title>
        <authorList>
            <person name="Munoz J.F."/>
            <person name="Mcewen J.G."/>
            <person name="Clay O.K."/>
            <person name="Cuomo C.A."/>
        </authorList>
    </citation>
    <scope>NUCLEOTIDE SEQUENCE [LARGE SCALE GENOMIC DNA]</scope>
    <source>
        <strain evidence="1 2">UAMH7299</strain>
    </source>
</reference>
<dbReference type="OrthoDB" id="21502at2759"/>
<protein>
    <submittedName>
        <fullName evidence="1">Uncharacterized protein</fullName>
    </submittedName>
</protein>
<gene>
    <name evidence="1" type="ORF">AJ80_07778</name>
</gene>
<evidence type="ECO:0000313" key="2">
    <source>
        <dbReference type="Proteomes" id="UP000224634"/>
    </source>
</evidence>
<accession>A0A2B7XII7</accession>
<dbReference type="Proteomes" id="UP000224634">
    <property type="component" value="Unassembled WGS sequence"/>
</dbReference>
<name>A0A2B7XII7_POLH7</name>
<keyword evidence="2" id="KW-1185">Reference proteome</keyword>
<dbReference type="AlphaFoldDB" id="A0A2B7XII7"/>
<comment type="caution">
    <text evidence="1">The sequence shown here is derived from an EMBL/GenBank/DDBJ whole genome shotgun (WGS) entry which is preliminary data.</text>
</comment>
<organism evidence="1 2">
    <name type="scientific">Polytolypa hystricis (strain UAMH7299)</name>
    <dbReference type="NCBI Taxonomy" id="1447883"/>
    <lineage>
        <taxon>Eukaryota</taxon>
        <taxon>Fungi</taxon>
        <taxon>Dikarya</taxon>
        <taxon>Ascomycota</taxon>
        <taxon>Pezizomycotina</taxon>
        <taxon>Eurotiomycetes</taxon>
        <taxon>Eurotiomycetidae</taxon>
        <taxon>Onygenales</taxon>
        <taxon>Onygenales incertae sedis</taxon>
        <taxon>Polytolypa</taxon>
    </lineage>
</organism>
<dbReference type="EMBL" id="PDNA01000157">
    <property type="protein sequence ID" value="PGH08740.1"/>
    <property type="molecule type" value="Genomic_DNA"/>
</dbReference>